<dbReference type="InterPro" id="IPR025662">
    <property type="entry name" value="Sigma_54_int_dom_ATP-bd_1"/>
</dbReference>
<dbReference type="InterPro" id="IPR027417">
    <property type="entry name" value="P-loop_NTPase"/>
</dbReference>
<keyword evidence="4" id="KW-0804">Transcription</keyword>
<dbReference type="Proteomes" id="UP000595375">
    <property type="component" value="Chromosome"/>
</dbReference>
<dbReference type="InterPro" id="IPR000014">
    <property type="entry name" value="PAS"/>
</dbReference>
<dbReference type="PROSITE" id="PS50112">
    <property type="entry name" value="PAS"/>
    <property type="match status" value="1"/>
</dbReference>
<dbReference type="RefSeq" id="WP_124797393.1">
    <property type="nucleotide sequence ID" value="NZ_CP068114.1"/>
</dbReference>
<dbReference type="Gene3D" id="3.40.50.300">
    <property type="entry name" value="P-loop containing nucleotide triphosphate hydrolases"/>
    <property type="match status" value="1"/>
</dbReference>
<dbReference type="SMART" id="SM00091">
    <property type="entry name" value="PAS"/>
    <property type="match status" value="1"/>
</dbReference>
<keyword evidence="2" id="KW-0067">ATP-binding</keyword>
<dbReference type="SMART" id="SM00382">
    <property type="entry name" value="AAA"/>
    <property type="match status" value="1"/>
</dbReference>
<evidence type="ECO:0000256" key="1">
    <source>
        <dbReference type="ARBA" id="ARBA00022741"/>
    </source>
</evidence>
<dbReference type="InterPro" id="IPR013767">
    <property type="entry name" value="PAS_fold"/>
</dbReference>
<dbReference type="InterPro" id="IPR002197">
    <property type="entry name" value="HTH_Fis"/>
</dbReference>
<gene>
    <name evidence="9" type="ORF">EII27_10395</name>
    <name evidence="8" type="ORF">I6I83_08285</name>
</gene>
<dbReference type="InterPro" id="IPR002078">
    <property type="entry name" value="Sigma_54_int"/>
</dbReference>
<dbReference type="Pfam" id="PF00158">
    <property type="entry name" value="Sigma54_activat"/>
    <property type="match status" value="1"/>
</dbReference>
<dbReference type="InterPro" id="IPR009057">
    <property type="entry name" value="Homeodomain-like_sf"/>
</dbReference>
<feature type="domain" description="Sigma-54 factor interaction" evidence="6">
    <location>
        <begin position="138"/>
        <end position="366"/>
    </location>
</feature>
<dbReference type="GO" id="GO:0043565">
    <property type="term" value="F:sequence-specific DNA binding"/>
    <property type="evidence" value="ECO:0007669"/>
    <property type="project" value="InterPro"/>
</dbReference>
<evidence type="ECO:0000259" key="7">
    <source>
        <dbReference type="PROSITE" id="PS50112"/>
    </source>
</evidence>
<protein>
    <submittedName>
        <fullName evidence="9">PAS domain-containing protein</fullName>
    </submittedName>
    <submittedName>
        <fullName evidence="8">Sigma 54-interacting transcriptional regulator</fullName>
    </submittedName>
</protein>
<feature type="coiled-coil region" evidence="5">
    <location>
        <begin position="104"/>
        <end position="131"/>
    </location>
</feature>
<dbReference type="Pfam" id="PF00989">
    <property type="entry name" value="PAS"/>
    <property type="match status" value="1"/>
</dbReference>
<reference evidence="9 10" key="1">
    <citation type="submission" date="2018-11" db="EMBL/GenBank/DDBJ databases">
        <title>Genomes From Bacteria Associated with the Canine Oral Cavity: a Test Case for Automated Genome-Based Taxonomic Assignment.</title>
        <authorList>
            <person name="Coil D.A."/>
            <person name="Jospin G."/>
            <person name="Darling A.E."/>
            <person name="Wallis C."/>
            <person name="Davis I.J."/>
            <person name="Harris S."/>
            <person name="Eisen J.A."/>
            <person name="Holcombe L.J."/>
            <person name="O'Flynn C."/>
        </authorList>
    </citation>
    <scope>NUCLEOTIDE SEQUENCE [LARGE SCALE GENOMIC DNA]</scope>
    <source>
        <strain evidence="9 10">OH4460_COT-188</strain>
    </source>
</reference>
<dbReference type="SUPFAM" id="SSF55785">
    <property type="entry name" value="PYP-like sensor domain (PAS domain)"/>
    <property type="match status" value="1"/>
</dbReference>
<dbReference type="GO" id="GO:0005524">
    <property type="term" value="F:ATP binding"/>
    <property type="evidence" value="ECO:0007669"/>
    <property type="project" value="UniProtKB-KW"/>
</dbReference>
<proteinExistence type="predicted"/>
<keyword evidence="3" id="KW-0805">Transcription regulation</keyword>
<keyword evidence="11" id="KW-1185">Reference proteome</keyword>
<evidence type="ECO:0000256" key="5">
    <source>
        <dbReference type="SAM" id="Coils"/>
    </source>
</evidence>
<dbReference type="CDD" id="cd00009">
    <property type="entry name" value="AAA"/>
    <property type="match status" value="1"/>
</dbReference>
<dbReference type="Gene3D" id="3.30.450.20">
    <property type="entry name" value="PAS domain"/>
    <property type="match status" value="1"/>
</dbReference>
<dbReference type="Proteomes" id="UP000281534">
    <property type="component" value="Unassembled WGS sequence"/>
</dbReference>
<reference evidence="8 11" key="2">
    <citation type="submission" date="2021-01" db="EMBL/GenBank/DDBJ databases">
        <title>FDA dAtabase for Regulatory Grade micrObial Sequences (FDA-ARGOS): Supporting development and validation of Infectious Disease Dx tests.</title>
        <authorList>
            <person name="Sproer C."/>
            <person name="Gronow S."/>
            <person name="Severitt S."/>
            <person name="Schroder I."/>
            <person name="Tallon L."/>
            <person name="Sadzewicz L."/>
            <person name="Zhao X."/>
            <person name="Boylan J."/>
            <person name="Ott S."/>
            <person name="Bowen H."/>
            <person name="Vavikolanu K."/>
            <person name="Mehta A."/>
            <person name="Aluvathingal J."/>
            <person name="Nadendla S."/>
            <person name="Lowell S."/>
            <person name="Myers T."/>
            <person name="Yan Y."/>
            <person name="Sichtig H."/>
        </authorList>
    </citation>
    <scope>NUCLEOTIDE SEQUENCE [LARGE SCALE GENOMIC DNA]</scope>
    <source>
        <strain evidence="8 11">FDAARGOS_1126</strain>
    </source>
</reference>
<accession>A0A3P1UML8</accession>
<dbReference type="FunFam" id="3.40.50.300:FF:000006">
    <property type="entry name" value="DNA-binding transcriptional regulator NtrC"/>
    <property type="match status" value="1"/>
</dbReference>
<evidence type="ECO:0000259" key="6">
    <source>
        <dbReference type="PROSITE" id="PS50045"/>
    </source>
</evidence>
<keyword evidence="1" id="KW-0547">Nucleotide-binding</keyword>
<dbReference type="AlphaFoldDB" id="A0A3P1UML8"/>
<dbReference type="GO" id="GO:0006355">
    <property type="term" value="P:regulation of DNA-templated transcription"/>
    <property type="evidence" value="ECO:0007669"/>
    <property type="project" value="InterPro"/>
</dbReference>
<evidence type="ECO:0000313" key="10">
    <source>
        <dbReference type="Proteomes" id="UP000281534"/>
    </source>
</evidence>
<dbReference type="InterPro" id="IPR035965">
    <property type="entry name" value="PAS-like_dom_sf"/>
</dbReference>
<dbReference type="EMBL" id="CP068114">
    <property type="protein sequence ID" value="QQS87042.1"/>
    <property type="molecule type" value="Genomic_DNA"/>
</dbReference>
<evidence type="ECO:0000313" key="9">
    <source>
        <dbReference type="EMBL" id="RRD21833.1"/>
    </source>
</evidence>
<organism evidence="9 10">
    <name type="scientific">Fusobacterium canifelinum</name>
    <dbReference type="NCBI Taxonomy" id="285729"/>
    <lineage>
        <taxon>Bacteria</taxon>
        <taxon>Fusobacteriati</taxon>
        <taxon>Fusobacteriota</taxon>
        <taxon>Fusobacteriia</taxon>
        <taxon>Fusobacteriales</taxon>
        <taxon>Fusobacteriaceae</taxon>
        <taxon>Fusobacterium</taxon>
    </lineage>
</organism>
<evidence type="ECO:0000256" key="3">
    <source>
        <dbReference type="ARBA" id="ARBA00023015"/>
    </source>
</evidence>
<dbReference type="PROSITE" id="PS50045">
    <property type="entry name" value="SIGMA54_INTERACT_4"/>
    <property type="match status" value="1"/>
</dbReference>
<dbReference type="SUPFAM" id="SSF52540">
    <property type="entry name" value="P-loop containing nucleoside triphosphate hydrolases"/>
    <property type="match status" value="1"/>
</dbReference>
<evidence type="ECO:0000313" key="8">
    <source>
        <dbReference type="EMBL" id="QQS87042.1"/>
    </source>
</evidence>
<dbReference type="InterPro" id="IPR003593">
    <property type="entry name" value="AAA+_ATPase"/>
</dbReference>
<dbReference type="Pfam" id="PF02954">
    <property type="entry name" value="HTH_8"/>
    <property type="match status" value="1"/>
</dbReference>
<dbReference type="CDD" id="cd00130">
    <property type="entry name" value="PAS"/>
    <property type="match status" value="1"/>
</dbReference>
<evidence type="ECO:0000313" key="11">
    <source>
        <dbReference type="Proteomes" id="UP000595375"/>
    </source>
</evidence>
<dbReference type="PROSITE" id="PS00675">
    <property type="entry name" value="SIGMA54_INTERACT_1"/>
    <property type="match status" value="1"/>
</dbReference>
<sequence>MKIDNNLKNIFDSLYDGILIIDKNGIVVYTNPSYSRITKINKEDILNKRLLDVRKDSHLTKVMKTGIKEIGQYRTINNIKYIVNMVPIIEKGEIVGGISVLNDMQDIQKNLDKTLAILDNLKEKVKILNKSKYSFDSIIAVDKSSVELKNYSKKISLNDSNILITGESGTGKKIYAHAIHNGSNRASFPFIAINCTTYSKENLEKELFGLEQDAFYDEKKRKIGLLQLVDGGTLFLDEISELDYSLQTKLLHVLQEKTFTKMESLKEIPVDFRLISTTNKNLLELVNQGKFRKDLYYRISVIPLNLLPLKNRKGDILALANKFLKDLSIKYRREVSFSEDVIKILLSYDWSGNIRELRNIVEFLFNISDSSVITIEDLPDYLYLNKKNESYKNLNDYLKECEKKYIKKILSNFENNLEGKKKTAKLLGISLATLYNKLS</sequence>
<feature type="domain" description="PAS" evidence="7">
    <location>
        <begin position="3"/>
        <end position="51"/>
    </location>
</feature>
<dbReference type="EMBL" id="RQYY01000030">
    <property type="protein sequence ID" value="RRD21833.1"/>
    <property type="molecule type" value="Genomic_DNA"/>
</dbReference>
<dbReference type="PANTHER" id="PTHR32071">
    <property type="entry name" value="TRANSCRIPTIONAL REGULATORY PROTEIN"/>
    <property type="match status" value="1"/>
</dbReference>
<name>A0A3P1UML8_9FUSO</name>
<dbReference type="Gene3D" id="1.10.10.60">
    <property type="entry name" value="Homeodomain-like"/>
    <property type="match status" value="1"/>
</dbReference>
<dbReference type="Pfam" id="PF25601">
    <property type="entry name" value="AAA_lid_14"/>
    <property type="match status" value="1"/>
</dbReference>
<keyword evidence="5" id="KW-0175">Coiled coil</keyword>
<dbReference type="Gene3D" id="1.10.8.60">
    <property type="match status" value="1"/>
</dbReference>
<dbReference type="PANTHER" id="PTHR32071:SF57">
    <property type="entry name" value="C4-DICARBOXYLATE TRANSPORT TRANSCRIPTIONAL REGULATORY PROTEIN DCTD"/>
    <property type="match status" value="1"/>
</dbReference>
<evidence type="ECO:0000256" key="4">
    <source>
        <dbReference type="ARBA" id="ARBA00023163"/>
    </source>
</evidence>
<dbReference type="SUPFAM" id="SSF46689">
    <property type="entry name" value="Homeodomain-like"/>
    <property type="match status" value="1"/>
</dbReference>
<dbReference type="NCBIfam" id="TIGR00229">
    <property type="entry name" value="sensory_box"/>
    <property type="match status" value="1"/>
</dbReference>
<evidence type="ECO:0000256" key="2">
    <source>
        <dbReference type="ARBA" id="ARBA00022840"/>
    </source>
</evidence>
<dbReference type="OrthoDB" id="9803970at2"/>
<dbReference type="InterPro" id="IPR058031">
    <property type="entry name" value="AAA_lid_NorR"/>
</dbReference>